<evidence type="ECO:0000256" key="1">
    <source>
        <dbReference type="ARBA" id="ARBA00002672"/>
    </source>
</evidence>
<evidence type="ECO:0000256" key="4">
    <source>
        <dbReference type="ARBA" id="ARBA00017522"/>
    </source>
</evidence>
<dbReference type="PANTHER" id="PTHR36122:SF2">
    <property type="entry name" value="NICOTINAMIDE RIBOSIDE TRANSPORTER PNUC"/>
    <property type="match status" value="1"/>
</dbReference>
<organism evidence="11 12">
    <name type="scientific">Mucilaginibacter yixingensis</name>
    <dbReference type="NCBI Taxonomy" id="1295612"/>
    <lineage>
        <taxon>Bacteria</taxon>
        <taxon>Pseudomonadati</taxon>
        <taxon>Bacteroidota</taxon>
        <taxon>Sphingobacteriia</taxon>
        <taxon>Sphingobacteriales</taxon>
        <taxon>Sphingobacteriaceae</taxon>
        <taxon>Mucilaginibacter</taxon>
    </lineage>
</organism>
<evidence type="ECO:0000256" key="3">
    <source>
        <dbReference type="ARBA" id="ARBA00006669"/>
    </source>
</evidence>
<feature type="transmembrane region" description="Helical" evidence="10">
    <location>
        <begin position="119"/>
        <end position="144"/>
    </location>
</feature>
<dbReference type="PANTHER" id="PTHR36122">
    <property type="entry name" value="NICOTINAMIDE RIBOSIDE TRANSPORTER PNUC"/>
    <property type="match status" value="1"/>
</dbReference>
<protein>
    <recommendedName>
        <fullName evidence="4">Nicotinamide riboside transporter PnuC</fullName>
    </recommendedName>
</protein>
<evidence type="ECO:0000256" key="8">
    <source>
        <dbReference type="ARBA" id="ARBA00022989"/>
    </source>
</evidence>
<evidence type="ECO:0000256" key="6">
    <source>
        <dbReference type="ARBA" id="ARBA00022475"/>
    </source>
</evidence>
<evidence type="ECO:0000256" key="7">
    <source>
        <dbReference type="ARBA" id="ARBA00022692"/>
    </source>
</evidence>
<evidence type="ECO:0000313" key="11">
    <source>
        <dbReference type="EMBL" id="PTR00876.1"/>
    </source>
</evidence>
<keyword evidence="12" id="KW-1185">Reference proteome</keyword>
<comment type="similarity">
    <text evidence="3">Belongs to the nicotinamide ribonucleoside (NR) uptake permease (TC 4.B.1) family.</text>
</comment>
<keyword evidence="7 10" id="KW-0812">Transmembrane</keyword>
<keyword evidence="5" id="KW-0813">Transport</keyword>
<dbReference type="EMBL" id="QAOQ01000001">
    <property type="protein sequence ID" value="PTR00876.1"/>
    <property type="molecule type" value="Genomic_DNA"/>
</dbReference>
<proteinExistence type="inferred from homology"/>
<feature type="transmembrane region" description="Helical" evidence="10">
    <location>
        <begin position="177"/>
        <end position="193"/>
    </location>
</feature>
<keyword evidence="6" id="KW-1003">Cell membrane</keyword>
<evidence type="ECO:0000256" key="10">
    <source>
        <dbReference type="SAM" id="Phobius"/>
    </source>
</evidence>
<feature type="transmembrane region" description="Helical" evidence="10">
    <location>
        <begin position="59"/>
        <end position="76"/>
    </location>
</feature>
<evidence type="ECO:0000256" key="5">
    <source>
        <dbReference type="ARBA" id="ARBA00022448"/>
    </source>
</evidence>
<feature type="transmembrane region" description="Helical" evidence="10">
    <location>
        <begin position="7"/>
        <end position="27"/>
    </location>
</feature>
<feature type="transmembrane region" description="Helical" evidence="10">
    <location>
        <begin position="33"/>
        <end position="52"/>
    </location>
</feature>
<accession>A0A2T5JEW5</accession>
<comment type="function">
    <text evidence="1">Required for nicotinamide riboside transport across the inner membrane.</text>
</comment>
<feature type="transmembrane region" description="Helical" evidence="10">
    <location>
        <begin position="199"/>
        <end position="217"/>
    </location>
</feature>
<evidence type="ECO:0000313" key="12">
    <source>
        <dbReference type="Proteomes" id="UP000244168"/>
    </source>
</evidence>
<comment type="subcellular location">
    <subcellularLocation>
        <location evidence="2">Cell membrane</location>
        <topology evidence="2">Multi-pass membrane protein</topology>
    </subcellularLocation>
</comment>
<keyword evidence="8 10" id="KW-1133">Transmembrane helix</keyword>
<name>A0A2T5JEW5_9SPHI</name>
<evidence type="ECO:0000256" key="9">
    <source>
        <dbReference type="ARBA" id="ARBA00023136"/>
    </source>
</evidence>
<reference evidence="11 12" key="1">
    <citation type="submission" date="2018-04" db="EMBL/GenBank/DDBJ databases">
        <title>Genomic Encyclopedia of Archaeal and Bacterial Type Strains, Phase II (KMG-II): from individual species to whole genera.</title>
        <authorList>
            <person name="Goeker M."/>
        </authorList>
    </citation>
    <scope>NUCLEOTIDE SEQUENCE [LARGE SCALE GENOMIC DNA]</scope>
    <source>
        <strain evidence="11 12">DSM 26809</strain>
    </source>
</reference>
<dbReference type="Proteomes" id="UP000244168">
    <property type="component" value="Unassembled WGS sequence"/>
</dbReference>
<keyword evidence="9 10" id="KW-0472">Membrane</keyword>
<dbReference type="GO" id="GO:0034257">
    <property type="term" value="F:nicotinamide riboside transmembrane transporter activity"/>
    <property type="evidence" value="ECO:0007669"/>
    <property type="project" value="InterPro"/>
</dbReference>
<sequence>MKTGILLILKIRFILVPFYMHLFQSLAEWWHQLSWLEIIAVITGLICVYLAAINSIWNWPIAIISTVITVYLMATRALYADMLQYSYLTIINIYGWYIWSNKRGKDDKRPVIAIAKRQIIYTTIAAVLITPSLGFMLIHFAAVLHYAPPAYPYLDSFCTVVSLAAQVLMARKVVENWLIWIFVDIIYVIIYTNKDLEAFAFMFVVYIIIALIGYFDWKKELKKLAVK</sequence>
<gene>
    <name evidence="11" type="ORF">C8P68_101105</name>
</gene>
<dbReference type="AlphaFoldDB" id="A0A2T5JEW5"/>
<feature type="transmembrane region" description="Helical" evidence="10">
    <location>
        <begin position="82"/>
        <end position="99"/>
    </location>
</feature>
<dbReference type="NCBIfam" id="TIGR01528">
    <property type="entry name" value="NMN_trans_PnuC"/>
    <property type="match status" value="1"/>
</dbReference>
<evidence type="ECO:0000256" key="2">
    <source>
        <dbReference type="ARBA" id="ARBA00004651"/>
    </source>
</evidence>
<comment type="caution">
    <text evidence="11">The sequence shown here is derived from an EMBL/GenBank/DDBJ whole genome shotgun (WGS) entry which is preliminary data.</text>
</comment>
<dbReference type="Pfam" id="PF04973">
    <property type="entry name" value="NMN_transporter"/>
    <property type="match status" value="1"/>
</dbReference>
<dbReference type="GO" id="GO:0005886">
    <property type="term" value="C:plasma membrane"/>
    <property type="evidence" value="ECO:0007669"/>
    <property type="project" value="UniProtKB-SubCell"/>
</dbReference>
<dbReference type="InterPro" id="IPR006419">
    <property type="entry name" value="NMN_transpt_PnuC"/>
</dbReference>